<proteinExistence type="inferred from homology"/>
<evidence type="ECO:0000259" key="16">
    <source>
        <dbReference type="PROSITE" id="PS50011"/>
    </source>
</evidence>
<dbReference type="GO" id="GO:0005634">
    <property type="term" value="C:nucleus"/>
    <property type="evidence" value="ECO:0007669"/>
    <property type="project" value="TreeGrafter"/>
</dbReference>
<evidence type="ECO:0000256" key="10">
    <source>
        <dbReference type="ARBA" id="ARBA00041902"/>
    </source>
</evidence>
<dbReference type="Gene3D" id="3.30.200.20">
    <property type="entry name" value="Phosphorylase Kinase, domain 1"/>
    <property type="match status" value="1"/>
</dbReference>
<dbReference type="InterPro" id="IPR017441">
    <property type="entry name" value="Protein_kinase_ATP_BS"/>
</dbReference>
<dbReference type="EMBL" id="LDAU01000049">
    <property type="protein sequence ID" value="KRX09464.1"/>
    <property type="molecule type" value="Genomic_DNA"/>
</dbReference>
<gene>
    <name evidence="17" type="ORF">PPERSA_00743</name>
</gene>
<dbReference type="FunFam" id="1.10.510.10:FF:000611">
    <property type="entry name" value="CMGC family protein kinase"/>
    <property type="match status" value="1"/>
</dbReference>
<keyword evidence="6 17" id="KW-0418">Kinase</keyword>
<evidence type="ECO:0000256" key="6">
    <source>
        <dbReference type="ARBA" id="ARBA00022777"/>
    </source>
</evidence>
<dbReference type="SUPFAM" id="SSF56112">
    <property type="entry name" value="Protein kinase-like (PK-like)"/>
    <property type="match status" value="1"/>
</dbReference>
<dbReference type="PANTHER" id="PTHR24056:SF254">
    <property type="entry name" value="CYCLIN-DEPENDENT KINASE 2"/>
    <property type="match status" value="1"/>
</dbReference>
<evidence type="ECO:0000256" key="3">
    <source>
        <dbReference type="ARBA" id="ARBA00022527"/>
    </source>
</evidence>
<evidence type="ECO:0000256" key="12">
    <source>
        <dbReference type="ARBA" id="ARBA00047811"/>
    </source>
</evidence>
<dbReference type="OMA" id="CFCHQRN"/>
<evidence type="ECO:0000313" key="17">
    <source>
        <dbReference type="EMBL" id="KRX09464.1"/>
    </source>
</evidence>
<dbReference type="InterPro" id="IPR011009">
    <property type="entry name" value="Kinase-like_dom_sf"/>
</dbReference>
<dbReference type="InterPro" id="IPR008271">
    <property type="entry name" value="Ser/Thr_kinase_AS"/>
</dbReference>
<keyword evidence="7 14" id="KW-0067">ATP-binding</keyword>
<comment type="catalytic activity">
    <reaction evidence="13">
        <text>L-seryl-[protein] + ATP = O-phospho-L-seryl-[protein] + ADP + H(+)</text>
        <dbReference type="Rhea" id="RHEA:17989"/>
        <dbReference type="Rhea" id="RHEA-COMP:9863"/>
        <dbReference type="Rhea" id="RHEA-COMP:11604"/>
        <dbReference type="ChEBI" id="CHEBI:15378"/>
        <dbReference type="ChEBI" id="CHEBI:29999"/>
        <dbReference type="ChEBI" id="CHEBI:30616"/>
        <dbReference type="ChEBI" id="CHEBI:83421"/>
        <dbReference type="ChEBI" id="CHEBI:456216"/>
        <dbReference type="EC" id="2.7.11.22"/>
    </reaction>
</comment>
<keyword evidence="3 15" id="KW-0723">Serine/threonine-protein kinase</keyword>
<feature type="binding site" evidence="14">
    <location>
        <position position="73"/>
    </location>
    <ligand>
        <name>ATP</name>
        <dbReference type="ChEBI" id="CHEBI:30616"/>
    </ligand>
</feature>
<reference evidence="17 18" key="1">
    <citation type="journal article" date="2015" name="Sci. Rep.">
        <title>Genome of the facultative scuticociliatosis pathogen Pseudocohnilembus persalinus provides insight into its virulence through horizontal gene transfer.</title>
        <authorList>
            <person name="Xiong J."/>
            <person name="Wang G."/>
            <person name="Cheng J."/>
            <person name="Tian M."/>
            <person name="Pan X."/>
            <person name="Warren A."/>
            <person name="Jiang C."/>
            <person name="Yuan D."/>
            <person name="Miao W."/>
        </authorList>
    </citation>
    <scope>NUCLEOTIDE SEQUENCE [LARGE SCALE GENOMIC DNA]</scope>
    <source>
        <strain evidence="17">36N120E</strain>
    </source>
</reference>
<evidence type="ECO:0000256" key="7">
    <source>
        <dbReference type="ARBA" id="ARBA00022840"/>
    </source>
</evidence>
<dbReference type="GO" id="GO:0005524">
    <property type="term" value="F:ATP binding"/>
    <property type="evidence" value="ECO:0007669"/>
    <property type="project" value="UniProtKB-UniRule"/>
</dbReference>
<organism evidence="17 18">
    <name type="scientific">Pseudocohnilembus persalinus</name>
    <name type="common">Ciliate</name>
    <dbReference type="NCBI Taxonomy" id="266149"/>
    <lineage>
        <taxon>Eukaryota</taxon>
        <taxon>Sar</taxon>
        <taxon>Alveolata</taxon>
        <taxon>Ciliophora</taxon>
        <taxon>Intramacronucleata</taxon>
        <taxon>Oligohymenophorea</taxon>
        <taxon>Scuticociliatia</taxon>
        <taxon>Philasterida</taxon>
        <taxon>Pseudocohnilembidae</taxon>
        <taxon>Pseudocohnilembus</taxon>
    </lineage>
</organism>
<dbReference type="PROSITE" id="PS00107">
    <property type="entry name" value="PROTEIN_KINASE_ATP"/>
    <property type="match status" value="1"/>
</dbReference>
<dbReference type="OrthoDB" id="10252354at2759"/>
<name>A0A0V0R5J4_PSEPJ</name>
<evidence type="ECO:0000256" key="2">
    <source>
        <dbReference type="ARBA" id="ARBA00012425"/>
    </source>
</evidence>
<evidence type="ECO:0000256" key="5">
    <source>
        <dbReference type="ARBA" id="ARBA00022741"/>
    </source>
</evidence>
<evidence type="ECO:0000256" key="14">
    <source>
        <dbReference type="PROSITE-ProRule" id="PRU10141"/>
    </source>
</evidence>
<keyword evidence="4" id="KW-0808">Transferase</keyword>
<evidence type="ECO:0000256" key="9">
    <source>
        <dbReference type="ARBA" id="ARBA00039612"/>
    </source>
</evidence>
<evidence type="ECO:0000256" key="4">
    <source>
        <dbReference type="ARBA" id="ARBA00022679"/>
    </source>
</evidence>
<dbReference type="InterPro" id="IPR050108">
    <property type="entry name" value="CDK"/>
</dbReference>
<comment type="similarity">
    <text evidence="1">Belongs to the protein kinase superfamily. CMGC Ser/Thr protein kinase family. CDC2/CDKX subfamily.</text>
</comment>
<dbReference type="Pfam" id="PF00069">
    <property type="entry name" value="Pkinase"/>
    <property type="match status" value="2"/>
</dbReference>
<evidence type="ECO:0000256" key="13">
    <source>
        <dbReference type="ARBA" id="ARBA00048367"/>
    </source>
</evidence>
<evidence type="ECO:0000313" key="18">
    <source>
        <dbReference type="Proteomes" id="UP000054937"/>
    </source>
</evidence>
<evidence type="ECO:0000256" key="8">
    <source>
        <dbReference type="ARBA" id="ARBA00038543"/>
    </source>
</evidence>
<dbReference type="Gene3D" id="1.10.510.10">
    <property type="entry name" value="Transferase(Phosphotransferase) domain 1"/>
    <property type="match status" value="1"/>
</dbReference>
<comment type="caution">
    <text evidence="17">The sequence shown here is derived from an EMBL/GenBank/DDBJ whole genome shotgun (WGS) entry which is preliminary data.</text>
</comment>
<dbReference type="EC" id="2.7.11.22" evidence="2"/>
<dbReference type="PROSITE" id="PS00108">
    <property type="entry name" value="PROTEIN_KINASE_ST"/>
    <property type="match status" value="1"/>
</dbReference>
<accession>A0A0V0R5J4</accession>
<comment type="subunit">
    <text evidence="8">May form a complex composed of at least the catalytic subunit CRK2 and a cyclin.</text>
</comment>
<comment type="catalytic activity">
    <reaction evidence="12">
        <text>L-threonyl-[protein] + ATP = O-phospho-L-threonyl-[protein] + ADP + H(+)</text>
        <dbReference type="Rhea" id="RHEA:46608"/>
        <dbReference type="Rhea" id="RHEA-COMP:11060"/>
        <dbReference type="Rhea" id="RHEA-COMP:11605"/>
        <dbReference type="ChEBI" id="CHEBI:15378"/>
        <dbReference type="ChEBI" id="CHEBI:30013"/>
        <dbReference type="ChEBI" id="CHEBI:30616"/>
        <dbReference type="ChEBI" id="CHEBI:61977"/>
        <dbReference type="ChEBI" id="CHEBI:456216"/>
        <dbReference type="EC" id="2.7.11.22"/>
    </reaction>
</comment>
<dbReference type="PANTHER" id="PTHR24056">
    <property type="entry name" value="CELL DIVISION PROTEIN KINASE"/>
    <property type="match status" value="1"/>
</dbReference>
<dbReference type="InterPro" id="IPR000719">
    <property type="entry name" value="Prot_kinase_dom"/>
</dbReference>
<keyword evidence="18" id="KW-1185">Reference proteome</keyword>
<evidence type="ECO:0000256" key="15">
    <source>
        <dbReference type="RuleBase" id="RU000304"/>
    </source>
</evidence>
<dbReference type="GO" id="GO:0004674">
    <property type="term" value="F:protein serine/threonine kinase activity"/>
    <property type="evidence" value="ECO:0007669"/>
    <property type="project" value="UniProtKB-KW"/>
</dbReference>
<sequence>MNLRYAELQNCQNSIKLHQSLTNNNNNFEVNPLNKYLPEELKEYQVEKLLGEGTYGKVFKIINPNNNKELALKIIKLENLSIDGFPQTALREISILKSLSQHPNIVKQLMFYQLLSAVGYCHRKRILHRDIKPQNILIDKNGQVKLADFGLAREFSLPLKQLTKEVETLWYRGPELLLGSKVYSFGLDSWSLGCVLYEIHTNNVLFCSESQIEQLFKIFQLLGTPQQFTWTNVENLPYFLNKFPQFFMNHEHIRKVFQGVDQQTQDLILKFIEIDPVKRINVFQALEHSYFNEIKQEDKEKYGLKFVYQ</sequence>
<dbReference type="Proteomes" id="UP000054937">
    <property type="component" value="Unassembled WGS sequence"/>
</dbReference>
<protein>
    <recommendedName>
        <fullName evidence="9">Cyclin-dependent kinase 2 homolog</fullName>
        <ecNumber evidence="2">2.7.11.22</ecNumber>
    </recommendedName>
    <alternativeName>
        <fullName evidence="10">Cell division control protein 2 homolog</fullName>
    </alternativeName>
    <alternativeName>
        <fullName evidence="11">cdc2-related kinase 2</fullName>
    </alternativeName>
</protein>
<feature type="domain" description="Protein kinase" evidence="16">
    <location>
        <begin position="44"/>
        <end position="291"/>
    </location>
</feature>
<evidence type="ECO:0000256" key="1">
    <source>
        <dbReference type="ARBA" id="ARBA00006485"/>
    </source>
</evidence>
<dbReference type="AlphaFoldDB" id="A0A0V0R5J4"/>
<dbReference type="PROSITE" id="PS50011">
    <property type="entry name" value="PROTEIN_KINASE_DOM"/>
    <property type="match status" value="1"/>
</dbReference>
<dbReference type="InParanoid" id="A0A0V0R5J4"/>
<evidence type="ECO:0000256" key="11">
    <source>
        <dbReference type="ARBA" id="ARBA00042858"/>
    </source>
</evidence>
<dbReference type="SMART" id="SM00220">
    <property type="entry name" value="S_TKc"/>
    <property type="match status" value="1"/>
</dbReference>
<keyword evidence="5 14" id="KW-0547">Nucleotide-binding</keyword>